<dbReference type="Proteomes" id="UP000254545">
    <property type="component" value="Unassembled WGS sequence"/>
</dbReference>
<dbReference type="EMBL" id="UGKR01000003">
    <property type="protein sequence ID" value="STS88582.1"/>
    <property type="molecule type" value="Genomic_DNA"/>
</dbReference>
<dbReference type="InterPro" id="IPR014976">
    <property type="entry name" value="AbpA_HamA_C"/>
</dbReference>
<organism evidence="3 4">
    <name type="scientific">Klebsiella variicola</name>
    <dbReference type="NCBI Taxonomy" id="244366"/>
    <lineage>
        <taxon>Bacteria</taxon>
        <taxon>Pseudomonadati</taxon>
        <taxon>Pseudomonadota</taxon>
        <taxon>Gammaproteobacteria</taxon>
        <taxon>Enterobacterales</taxon>
        <taxon>Enterobacteriaceae</taxon>
        <taxon>Klebsiella/Raoultella group</taxon>
        <taxon>Klebsiella</taxon>
        <taxon>Klebsiella pneumoniae complex</taxon>
    </lineage>
</organism>
<dbReference type="RefSeq" id="WP_023325099.1">
    <property type="nucleotide sequence ID" value="NZ_CABEGD010000197.1"/>
</dbReference>
<reference evidence="2" key="3">
    <citation type="submission" date="2024-01" db="EMBL/GenBank/DDBJ databases">
        <authorList>
            <person name="Macesic N."/>
        </authorList>
    </citation>
    <scope>NUCLEOTIDE SEQUENCE</scope>
    <source>
        <strain evidence="2">CPO071</strain>
    </source>
</reference>
<accession>A0A7H4ME32</accession>
<dbReference type="EMBL" id="JARTTN020000001">
    <property type="protein sequence ID" value="MEC6059143.1"/>
    <property type="molecule type" value="Genomic_DNA"/>
</dbReference>
<proteinExistence type="predicted"/>
<evidence type="ECO:0000313" key="2">
    <source>
        <dbReference type="EMBL" id="MEC6059143.1"/>
    </source>
</evidence>
<evidence type="ECO:0000313" key="4">
    <source>
        <dbReference type="Proteomes" id="UP000254545"/>
    </source>
</evidence>
<dbReference type="AlphaFoldDB" id="A0A7H4ME32"/>
<gene>
    <name evidence="3" type="ORF">NCTC9177_02437</name>
    <name evidence="2" type="ORF">QAB22_021790</name>
</gene>
<comment type="caution">
    <text evidence="3">The sequence shown here is derived from an EMBL/GenBank/DDBJ whole genome shotgun (WGS) entry which is preliminary data.</text>
</comment>
<name>A0A7H4ME32_KLEVA</name>
<feature type="domain" description="Anti-bacteriophage protein A/HamA C-terminal" evidence="1">
    <location>
        <begin position="13"/>
        <end position="272"/>
    </location>
</feature>
<sequence>MVTMTAGQPYSAWLKKAEHSITTSDGNEIEVYELEIDLEAGLVLSAWAKHFREHYCLDSQIDRLRRGTNKSRAEYLRDLVFPDESEDFGPATRSGDFAEILIADLLESHFGFWVPRTRYDNKMVRNESPKGTDVLAFKFDGIGPSRPSTKDILISFESKAQLSGKKAKPRLQDAVIDSIKDVYRISESLNAMKRRLIDRQDEEGADRVERFQEGLDVPYVRMTGAAAVFCSSLYDSVHISETTDCTSHENIKNLMLVVIHAKSLMKFVHALYWRAENEA</sequence>
<protein>
    <submittedName>
        <fullName evidence="2">Hachiman antiphage defense system protein HamA</fullName>
    </submittedName>
</protein>
<dbReference type="Pfam" id="PF08878">
    <property type="entry name" value="HamA"/>
    <property type="match status" value="1"/>
</dbReference>
<reference evidence="2" key="2">
    <citation type="journal article" date="2023" name="Nat. Commun.">
        <title>Genomic dissection of endemic carbapenem resistance reveals metallo-beta-lactamase dissemination through clonal, plasmid and integron transfer.</title>
        <authorList>
            <person name="Macesic N."/>
            <person name="Hawkey J."/>
            <person name="Vezina B."/>
            <person name="Wisniewski J.A."/>
            <person name="Cottingham H."/>
            <person name="Blakeway L.V."/>
            <person name="Harshegyi T."/>
            <person name="Pragastis K."/>
            <person name="Badoordeen G.Z."/>
            <person name="Dennison A."/>
            <person name="Spelman D.W."/>
            <person name="Jenney A.W.J."/>
            <person name="Peleg A.Y."/>
        </authorList>
    </citation>
    <scope>NUCLEOTIDE SEQUENCE</scope>
    <source>
        <strain evidence="2">CPO071</strain>
    </source>
</reference>
<dbReference type="Proteomes" id="UP001176846">
    <property type="component" value="Unassembled WGS sequence"/>
</dbReference>
<evidence type="ECO:0000259" key="1">
    <source>
        <dbReference type="Pfam" id="PF08878"/>
    </source>
</evidence>
<evidence type="ECO:0000313" key="3">
    <source>
        <dbReference type="EMBL" id="STS88582.1"/>
    </source>
</evidence>
<reference evidence="3 4" key="1">
    <citation type="submission" date="2018-06" db="EMBL/GenBank/DDBJ databases">
        <authorList>
            <consortium name="Pathogen Informatics"/>
            <person name="Doyle S."/>
        </authorList>
    </citation>
    <scope>NUCLEOTIDE SEQUENCE [LARGE SCALE GENOMIC DNA]</scope>
    <source>
        <strain evidence="3 4">NCTC9177</strain>
    </source>
</reference>